<feature type="transmembrane region" description="Helical" evidence="1">
    <location>
        <begin position="101"/>
        <end position="121"/>
    </location>
</feature>
<protein>
    <submittedName>
        <fullName evidence="2">Uncharacterized protein</fullName>
    </submittedName>
</protein>
<evidence type="ECO:0000256" key="1">
    <source>
        <dbReference type="SAM" id="Phobius"/>
    </source>
</evidence>
<evidence type="ECO:0000313" key="2">
    <source>
        <dbReference type="EMBL" id="PZF81512.1"/>
    </source>
</evidence>
<reference evidence="2 3" key="1">
    <citation type="submission" date="2018-01" db="EMBL/GenBank/DDBJ databases">
        <title>Draft genome sequence of Jiangella sp. GTF31.</title>
        <authorList>
            <person name="Sahin N."/>
            <person name="Ay H."/>
            <person name="Saygin H."/>
        </authorList>
    </citation>
    <scope>NUCLEOTIDE SEQUENCE [LARGE SCALE GENOMIC DNA]</scope>
    <source>
        <strain evidence="2 3">GTF31</strain>
    </source>
</reference>
<evidence type="ECO:0000313" key="3">
    <source>
        <dbReference type="Proteomes" id="UP000248764"/>
    </source>
</evidence>
<keyword evidence="1" id="KW-1133">Transmembrane helix</keyword>
<organism evidence="2 3">
    <name type="scientific">Jiangella anatolica</name>
    <dbReference type="NCBI Taxonomy" id="2670374"/>
    <lineage>
        <taxon>Bacteria</taxon>
        <taxon>Bacillati</taxon>
        <taxon>Actinomycetota</taxon>
        <taxon>Actinomycetes</taxon>
        <taxon>Jiangellales</taxon>
        <taxon>Jiangellaceae</taxon>
        <taxon>Jiangella</taxon>
    </lineage>
</organism>
<proteinExistence type="predicted"/>
<comment type="caution">
    <text evidence="2">The sequence shown here is derived from an EMBL/GenBank/DDBJ whole genome shotgun (WGS) entry which is preliminary data.</text>
</comment>
<keyword evidence="1" id="KW-0812">Transmembrane</keyword>
<keyword evidence="3" id="KW-1185">Reference proteome</keyword>
<gene>
    <name evidence="2" type="ORF">C1I92_20680</name>
</gene>
<accession>A0A2W2B617</accession>
<feature type="transmembrane region" description="Helical" evidence="1">
    <location>
        <begin position="133"/>
        <end position="155"/>
    </location>
</feature>
<dbReference type="EMBL" id="POTW01000056">
    <property type="protein sequence ID" value="PZF81512.1"/>
    <property type="molecule type" value="Genomic_DNA"/>
</dbReference>
<sequence length="286" mass="30016">MGVMVELPRPENWARPPIGGWFMTVFLAFVALQCLFGTAVSIAAGNWVTAAGAAGAALVAGALARHVLPRRHRPVGPPVRVDIARVASWGLRFPVRTISPAAAVAFLVAGLAAALVTGAMAGSVDGGWDRAVILTIGAGAVAALVGSGFVGLAAWGRSDAIELTPSHLVLRVSRHPVVLEWEQVRRISSAARRQGLMSLGWATPNCVVVEVSPVDLHDEAGTVDALWRQAAGAPPGSVATILTSRLVNDPVLVYWALRFYLQHPECRHELAGGTALHRLRAGEVLA</sequence>
<feature type="transmembrane region" description="Helical" evidence="1">
    <location>
        <begin position="50"/>
        <end position="68"/>
    </location>
</feature>
<name>A0A2W2B617_9ACTN</name>
<feature type="transmembrane region" description="Helical" evidence="1">
    <location>
        <begin position="21"/>
        <end position="44"/>
    </location>
</feature>
<dbReference type="Proteomes" id="UP000248764">
    <property type="component" value="Unassembled WGS sequence"/>
</dbReference>
<keyword evidence="1" id="KW-0472">Membrane</keyword>
<dbReference type="AlphaFoldDB" id="A0A2W2B617"/>